<comment type="caution">
    <text evidence="2">The sequence shown here is derived from an EMBL/GenBank/DDBJ whole genome shotgun (WGS) entry which is preliminary data.</text>
</comment>
<sequence length="326" mass="36644">MTTETAISVHSDSLPANLSCQRPPRFYQSPEIQKLVSEALNRSLEHEREASRQKPWWEIWRRWVLRKWRDNFGWSMAEEAPAAPEFRWMFARESAIRLFAISNRHARGRSAFSNGSPDLSKTIMFGSAPSNLHIAQTVQQERMYAFLQSPNTSQTGFEPSGPMLSTSVIAGFMECTTTKSGLVVSLFNQSFLSNGNNSLGGIQSPNPMFVSSIVSIIEFAAEAGLEASHCDNLVQRSGSFAEQEDLEPYLEPMDGVHIHGPAQEFNEKFQGNEESGEASACSHIDNEVQMEDVADRFHEFGESAEPVNESNPSPWEYRDPERDEED</sequence>
<accession>A0A2B7YPU6</accession>
<proteinExistence type="predicted"/>
<name>A0A2B7YPU6_POLH7</name>
<evidence type="ECO:0000313" key="3">
    <source>
        <dbReference type="Proteomes" id="UP000224634"/>
    </source>
</evidence>
<protein>
    <submittedName>
        <fullName evidence="2">Uncharacterized protein</fullName>
    </submittedName>
</protein>
<organism evidence="2 3">
    <name type="scientific">Polytolypa hystricis (strain UAMH7299)</name>
    <dbReference type="NCBI Taxonomy" id="1447883"/>
    <lineage>
        <taxon>Eukaryota</taxon>
        <taxon>Fungi</taxon>
        <taxon>Dikarya</taxon>
        <taxon>Ascomycota</taxon>
        <taxon>Pezizomycotina</taxon>
        <taxon>Eurotiomycetes</taxon>
        <taxon>Eurotiomycetidae</taxon>
        <taxon>Onygenales</taxon>
        <taxon>Onygenales incertae sedis</taxon>
        <taxon>Polytolypa</taxon>
    </lineage>
</organism>
<evidence type="ECO:0000313" key="2">
    <source>
        <dbReference type="EMBL" id="PGH23081.1"/>
    </source>
</evidence>
<feature type="region of interest" description="Disordered" evidence="1">
    <location>
        <begin position="295"/>
        <end position="326"/>
    </location>
</feature>
<dbReference type="EMBL" id="PDNA01000029">
    <property type="protein sequence ID" value="PGH23081.1"/>
    <property type="molecule type" value="Genomic_DNA"/>
</dbReference>
<feature type="compositionally biased region" description="Basic and acidic residues" evidence="1">
    <location>
        <begin position="316"/>
        <end position="326"/>
    </location>
</feature>
<gene>
    <name evidence="2" type="ORF">AJ80_02855</name>
</gene>
<keyword evidence="3" id="KW-1185">Reference proteome</keyword>
<dbReference type="AlphaFoldDB" id="A0A2B7YPU6"/>
<dbReference type="Proteomes" id="UP000224634">
    <property type="component" value="Unassembled WGS sequence"/>
</dbReference>
<evidence type="ECO:0000256" key="1">
    <source>
        <dbReference type="SAM" id="MobiDB-lite"/>
    </source>
</evidence>
<reference evidence="2 3" key="1">
    <citation type="submission" date="2017-10" db="EMBL/GenBank/DDBJ databases">
        <title>Comparative genomics in systemic dimorphic fungi from Ajellomycetaceae.</title>
        <authorList>
            <person name="Munoz J.F."/>
            <person name="Mcewen J.G."/>
            <person name="Clay O.K."/>
            <person name="Cuomo C.A."/>
        </authorList>
    </citation>
    <scope>NUCLEOTIDE SEQUENCE [LARGE SCALE GENOMIC DNA]</scope>
    <source>
        <strain evidence="2 3">UAMH7299</strain>
    </source>
</reference>